<dbReference type="PANTHER" id="PTHR34700">
    <property type="entry name" value="POTASSIUM BINDING PROTEIN KBP"/>
    <property type="match status" value="1"/>
</dbReference>
<keyword evidence="2" id="KW-0812">Transmembrane</keyword>
<feature type="compositionally biased region" description="Polar residues" evidence="1">
    <location>
        <begin position="506"/>
        <end position="525"/>
    </location>
</feature>
<dbReference type="RefSeq" id="WP_184041990.1">
    <property type="nucleotide sequence ID" value="NZ_JACHHY010000059.1"/>
</dbReference>
<feature type="region of interest" description="Disordered" evidence="1">
    <location>
        <begin position="470"/>
        <end position="525"/>
    </location>
</feature>
<reference evidence="4 5" key="1">
    <citation type="submission" date="2020-08" db="EMBL/GenBank/DDBJ databases">
        <title>Genomic Encyclopedia of Type Strains, Phase IV (KMG-IV): sequencing the most valuable type-strain genomes for metagenomic binning, comparative biology and taxonomic classification.</title>
        <authorList>
            <person name="Goeker M."/>
        </authorList>
    </citation>
    <scope>NUCLEOTIDE SEQUENCE [LARGE SCALE GENOMIC DNA]</scope>
    <source>
        <strain evidence="4 5">DSM 27165</strain>
    </source>
</reference>
<evidence type="ECO:0000256" key="2">
    <source>
        <dbReference type="SAM" id="Phobius"/>
    </source>
</evidence>
<protein>
    <submittedName>
        <fullName evidence="4">Phage tail protein X</fullName>
    </submittedName>
</protein>
<dbReference type="PANTHER" id="PTHR34700:SF4">
    <property type="entry name" value="PHAGE-LIKE ELEMENT PBSX PROTEIN XKDP"/>
    <property type="match status" value="1"/>
</dbReference>
<name>A0A840MNB5_9PROT</name>
<feature type="transmembrane region" description="Helical" evidence="2">
    <location>
        <begin position="168"/>
        <end position="189"/>
    </location>
</feature>
<dbReference type="SMART" id="SM00257">
    <property type="entry name" value="LysM"/>
    <property type="match status" value="2"/>
</dbReference>
<feature type="transmembrane region" description="Helical" evidence="2">
    <location>
        <begin position="138"/>
        <end position="162"/>
    </location>
</feature>
<feature type="domain" description="LysM" evidence="3">
    <location>
        <begin position="429"/>
        <end position="478"/>
    </location>
</feature>
<dbReference type="EMBL" id="JACHHY010000059">
    <property type="protein sequence ID" value="MBB5020624.1"/>
    <property type="molecule type" value="Genomic_DNA"/>
</dbReference>
<dbReference type="InterPro" id="IPR052196">
    <property type="entry name" value="Bact_Kbp"/>
</dbReference>
<dbReference type="Pfam" id="PF01476">
    <property type="entry name" value="LysM"/>
    <property type="match status" value="2"/>
</dbReference>
<dbReference type="Proteomes" id="UP000575898">
    <property type="component" value="Unassembled WGS sequence"/>
</dbReference>
<proteinExistence type="predicted"/>
<feature type="transmembrane region" description="Helical" evidence="2">
    <location>
        <begin position="103"/>
        <end position="126"/>
    </location>
</feature>
<organism evidence="4 5">
    <name type="scientific">Chitinivorax tropicus</name>
    <dbReference type="NCBI Taxonomy" id="714531"/>
    <lineage>
        <taxon>Bacteria</taxon>
        <taxon>Pseudomonadati</taxon>
        <taxon>Pseudomonadota</taxon>
        <taxon>Betaproteobacteria</taxon>
        <taxon>Chitinivorax</taxon>
    </lineage>
</organism>
<dbReference type="CDD" id="cd00118">
    <property type="entry name" value="LysM"/>
    <property type="match status" value="2"/>
</dbReference>
<keyword evidence="2" id="KW-1133">Transmembrane helix</keyword>
<dbReference type="Gene3D" id="3.10.350.10">
    <property type="entry name" value="LysM domain"/>
    <property type="match status" value="2"/>
</dbReference>
<keyword evidence="5" id="KW-1185">Reference proteome</keyword>
<evidence type="ECO:0000313" key="5">
    <source>
        <dbReference type="Proteomes" id="UP000575898"/>
    </source>
</evidence>
<comment type="caution">
    <text evidence="4">The sequence shown here is derived from an EMBL/GenBank/DDBJ whole genome shotgun (WGS) entry which is preliminary data.</text>
</comment>
<keyword evidence="2" id="KW-0472">Membrane</keyword>
<dbReference type="PROSITE" id="PS51782">
    <property type="entry name" value="LYSM"/>
    <property type="match status" value="2"/>
</dbReference>
<gene>
    <name evidence="4" type="ORF">HNQ59_003949</name>
</gene>
<sequence>PINEQYPGNAPGSYTVRGSSETLRSVAHSLWGDDAMWYLLADANGLRGSETLTPGQNLVIPNKVTNIHNNSNTFRPYNPGEAMGRIDPTMPKPPTNDNGCGTAGMILMIVVAVVATIVTAGAAAMAMGAISSTAGAGLMATGTAALMGGGGLVAVGGMAAAIGTTAVGIGAAMVGAAVGSAASQLVGMATGNVDKFSWTQVGIAALSAGVTAGVGSALGPALQSVAQGFNFSATTSHALAAGANAMIGNVITQQAMRAAGWQDGFKWNQVAAAGAGAAVGSVVGDAIGQLQYSGQGNSPAWSSVQQQLASGQGEQSFIHGFTRQLARNFASGAVSTQLTTHHYRDYQRGMLANAFGDAFANAGVNNDIATRTEAAAASRAQQLAGATLNPPRQNPFRARDGLAIDPLPRNDVSYYQDQMAGGKLPLTVGRYRVEPGESYYSIAQQHYDDGNIWPAILAANPSLASQPDHLRSGTYLDLPSYAKPPTRQPANGARSRRHRRQHGPVQASQPKRPSRQQIASPWAQN</sequence>
<evidence type="ECO:0000256" key="1">
    <source>
        <dbReference type="SAM" id="MobiDB-lite"/>
    </source>
</evidence>
<evidence type="ECO:0000259" key="3">
    <source>
        <dbReference type="PROSITE" id="PS51782"/>
    </source>
</evidence>
<dbReference type="InterPro" id="IPR036779">
    <property type="entry name" value="LysM_dom_sf"/>
</dbReference>
<dbReference type="AlphaFoldDB" id="A0A840MNB5"/>
<feature type="domain" description="LysM" evidence="3">
    <location>
        <begin position="12"/>
        <end position="60"/>
    </location>
</feature>
<feature type="non-terminal residue" evidence="4">
    <location>
        <position position="1"/>
    </location>
</feature>
<evidence type="ECO:0000313" key="4">
    <source>
        <dbReference type="EMBL" id="MBB5020624.1"/>
    </source>
</evidence>
<dbReference type="InterPro" id="IPR018392">
    <property type="entry name" value="LysM"/>
</dbReference>
<accession>A0A840MNB5</accession>